<dbReference type="EMBL" id="JBHPBY010000001">
    <property type="protein sequence ID" value="MFC1848579.1"/>
    <property type="molecule type" value="Genomic_DNA"/>
</dbReference>
<name>A0ABV6YQV6_UNCC1</name>
<evidence type="ECO:0000313" key="4">
    <source>
        <dbReference type="Proteomes" id="UP001594351"/>
    </source>
</evidence>
<gene>
    <name evidence="3" type="ORF">ACFL27_00080</name>
</gene>
<dbReference type="Gene3D" id="1.10.443.10">
    <property type="entry name" value="Intergrase catalytic core"/>
    <property type="match status" value="1"/>
</dbReference>
<dbReference type="PROSITE" id="PS51898">
    <property type="entry name" value="TYR_RECOMBINASE"/>
    <property type="match status" value="1"/>
</dbReference>
<comment type="caution">
    <text evidence="3">The sequence shown here is derived from an EMBL/GenBank/DDBJ whole genome shotgun (WGS) entry which is preliminary data.</text>
</comment>
<protein>
    <submittedName>
        <fullName evidence="3">Tyrosine-type recombinase/integrase</fullName>
    </submittedName>
</protein>
<dbReference type="InterPro" id="IPR013762">
    <property type="entry name" value="Integrase-like_cat_sf"/>
</dbReference>
<evidence type="ECO:0000313" key="3">
    <source>
        <dbReference type="EMBL" id="MFC1848579.1"/>
    </source>
</evidence>
<dbReference type="InterPro" id="IPR011010">
    <property type="entry name" value="DNA_brk_join_enz"/>
</dbReference>
<dbReference type="PANTHER" id="PTHR30349:SF81">
    <property type="entry name" value="TYROSINE RECOMBINASE XERC"/>
    <property type="match status" value="1"/>
</dbReference>
<evidence type="ECO:0000259" key="2">
    <source>
        <dbReference type="PROSITE" id="PS51898"/>
    </source>
</evidence>
<evidence type="ECO:0000256" key="1">
    <source>
        <dbReference type="ARBA" id="ARBA00023172"/>
    </source>
</evidence>
<dbReference type="SUPFAM" id="SSF56349">
    <property type="entry name" value="DNA breaking-rejoining enzymes"/>
    <property type="match status" value="1"/>
</dbReference>
<proteinExistence type="predicted"/>
<feature type="domain" description="Tyr recombinase" evidence="2">
    <location>
        <begin position="97"/>
        <end position="293"/>
    </location>
</feature>
<dbReference type="Proteomes" id="UP001594351">
    <property type="component" value="Unassembled WGS sequence"/>
</dbReference>
<reference evidence="3 4" key="1">
    <citation type="submission" date="2024-09" db="EMBL/GenBank/DDBJ databases">
        <title>Laminarin stimulates single cell rates of sulfate reduction while oxygen inhibits transcriptomic activity in coastal marine sediment.</title>
        <authorList>
            <person name="Lindsay M."/>
            <person name="Orcutt B."/>
            <person name="Emerson D."/>
            <person name="Stepanauskas R."/>
            <person name="D'Angelo T."/>
        </authorList>
    </citation>
    <scope>NUCLEOTIDE SEQUENCE [LARGE SCALE GENOMIC DNA]</scope>
    <source>
        <strain evidence="3">SAG AM-311-K15</strain>
    </source>
</reference>
<keyword evidence="1" id="KW-0233">DNA recombination</keyword>
<sequence length="303" mass="34540">MIGEHIEKYIEIKRSLGFKYRVQATLLRSYARFAEIRGDQFVYTKTVLEWATLAPSRAQRRNRLLTIRRFALVMSADDQRHQIPPDIFFGKQTFKRRKAFIFTDEQIARLLRSAAELKPIGSIRPACYTTLFGLIAATGLRISEALALSLDDISQDGLIIQSTKFNKSRLVPIHETVQDKLEWYLKRRKKVSASDRAVFVSHGGKSLKYSTVVGVFLQLARSIGLREGPGIPGPTIHDLRHTFAVRSLEQCHRNEDNSAQHISSLSTYLGHAHITDTYWYLQAAPRLMKDIAQESQLHFGGNE</sequence>
<dbReference type="InterPro" id="IPR002104">
    <property type="entry name" value="Integrase_catalytic"/>
</dbReference>
<keyword evidence="4" id="KW-1185">Reference proteome</keyword>
<organism evidence="3 4">
    <name type="scientific">candidate division CSSED10-310 bacterium</name>
    <dbReference type="NCBI Taxonomy" id="2855610"/>
    <lineage>
        <taxon>Bacteria</taxon>
        <taxon>Bacteria division CSSED10-310</taxon>
    </lineage>
</organism>
<dbReference type="InterPro" id="IPR050090">
    <property type="entry name" value="Tyrosine_recombinase_XerCD"/>
</dbReference>
<dbReference type="PANTHER" id="PTHR30349">
    <property type="entry name" value="PHAGE INTEGRASE-RELATED"/>
    <property type="match status" value="1"/>
</dbReference>
<accession>A0ABV6YQV6</accession>
<dbReference type="Pfam" id="PF00589">
    <property type="entry name" value="Phage_integrase"/>
    <property type="match status" value="1"/>
</dbReference>